<keyword evidence="8" id="KW-0333">Golgi apparatus</keyword>
<dbReference type="EMBL" id="UYYF01000233">
    <property type="protein sequence ID" value="VDM97212.1"/>
    <property type="molecule type" value="Genomic_DNA"/>
</dbReference>
<keyword evidence="6" id="KW-0735">Signal-anchor</keyword>
<name>A0A0N5CNA2_THECL</name>
<keyword evidence="7" id="KW-1133">Transmembrane helix</keyword>
<dbReference type="OrthoDB" id="6086505at2759"/>
<evidence type="ECO:0000256" key="8">
    <source>
        <dbReference type="ARBA" id="ARBA00023034"/>
    </source>
</evidence>
<evidence type="ECO:0000256" key="5">
    <source>
        <dbReference type="ARBA" id="ARBA00022692"/>
    </source>
</evidence>
<evidence type="ECO:0000313" key="12">
    <source>
        <dbReference type="WBParaSite" id="TCLT_0000165301-mRNA-1"/>
    </source>
</evidence>
<comment type="subcellular location">
    <subcellularLocation>
        <location evidence="1">Golgi apparatus membrane</location>
        <topology evidence="1">Single-pass type II membrane protein</topology>
    </subcellularLocation>
</comment>
<evidence type="ECO:0000256" key="4">
    <source>
        <dbReference type="ARBA" id="ARBA00022679"/>
    </source>
</evidence>
<dbReference type="OMA" id="CRNETIM"/>
<dbReference type="WBParaSite" id="TCLT_0000165301-mRNA-1">
    <property type="protein sequence ID" value="TCLT_0000165301-mRNA-1"/>
    <property type="gene ID" value="TCLT_0000165301"/>
</dbReference>
<dbReference type="InterPro" id="IPR002659">
    <property type="entry name" value="Glyco_trans_31"/>
</dbReference>
<dbReference type="AlphaFoldDB" id="A0A0N5CNA2"/>
<dbReference type="PANTHER" id="PTHR11214">
    <property type="entry name" value="BETA-1,3-N-ACETYLGLUCOSAMINYLTRANSFERASE"/>
    <property type="match status" value="1"/>
</dbReference>
<evidence type="ECO:0000313" key="11">
    <source>
        <dbReference type="Proteomes" id="UP000276776"/>
    </source>
</evidence>
<dbReference type="Pfam" id="PF01762">
    <property type="entry name" value="Galactosyl_T"/>
    <property type="match status" value="2"/>
</dbReference>
<dbReference type="Gene3D" id="3.90.550.50">
    <property type="match status" value="2"/>
</dbReference>
<evidence type="ECO:0000313" key="10">
    <source>
        <dbReference type="EMBL" id="VDM97212.1"/>
    </source>
</evidence>
<dbReference type="PANTHER" id="PTHR11214:SF3">
    <property type="entry name" value="BETA-1,3-GALACTOSYLTRANSFERASE 6"/>
    <property type="match status" value="1"/>
</dbReference>
<evidence type="ECO:0000256" key="3">
    <source>
        <dbReference type="ARBA" id="ARBA00022676"/>
    </source>
</evidence>
<dbReference type="Proteomes" id="UP000276776">
    <property type="component" value="Unassembled WGS sequence"/>
</dbReference>
<evidence type="ECO:0000256" key="6">
    <source>
        <dbReference type="ARBA" id="ARBA00022968"/>
    </source>
</evidence>
<dbReference type="GO" id="GO:0006493">
    <property type="term" value="P:protein O-linked glycosylation"/>
    <property type="evidence" value="ECO:0007669"/>
    <property type="project" value="TreeGrafter"/>
</dbReference>
<accession>A0A0N5CNA2</accession>
<dbReference type="GO" id="GO:0016758">
    <property type="term" value="F:hexosyltransferase activity"/>
    <property type="evidence" value="ECO:0007669"/>
    <property type="project" value="InterPro"/>
</dbReference>
<keyword evidence="3" id="KW-0328">Glycosyltransferase</keyword>
<comment type="similarity">
    <text evidence="2">Belongs to the glycosyltransferase 31 family.</text>
</comment>
<keyword evidence="11" id="KW-1185">Reference proteome</keyword>
<sequence length="603" mass="70967">MTSFFTLPNLEQCRNETIMVVLSRSSSFDIRNVIRQTWASSQNSAAIKAHKVLLYFIVGVINDGNVMLRILQENEIYNDIIGINFEDEYDNLSYKVYAAMYFKNKYCKKVEYFVKADDDIIMDPDRLDQVTGTQAESATLFGAIRTNESVIRTIWNRYYISQKRYKKEYYPPYAAGLLYIMSSKAFSKIWNALNDITWIKIEDIVYTGIAAEKANVRRVDISDWYSFQVVPVSYSFKIYFISKFFQMILEKWNCDEAGKPLILVASSFTTADLLRQFYEKFRSLKCYESNFNVFLSGNTKYIVFVVSRTASFQIRNAIRNSWANAKNSTVIRRKIAVIYFIVGIIPDTILMEKVLQESKIYDDLVVTSIRDSYDNLTFKVQFIKKGKVYVILVYAAMHFKQAYCKDVPYYIKVDDDVVLDLDRLHYHKMIISNLSYIYGSIRRSEHVIRQKWNKYHMPNNRYPLNFYPSHAIGMMYILPAKAFWKIWRTLPTTIWLRLEDVFYTGVVAKYAGVQQYNINFMYSANNVKKYDNTDKEKKIFFQSLPERWLCNYYNTPLLIAASSFQTPSDLIKFYQKLRNIKCLGYEVSDTLYLTNKLLSNIFQ</sequence>
<protein>
    <submittedName>
        <fullName evidence="12">Hexosyltransferase</fullName>
    </submittedName>
</protein>
<evidence type="ECO:0000256" key="7">
    <source>
        <dbReference type="ARBA" id="ARBA00022989"/>
    </source>
</evidence>
<reference evidence="12" key="1">
    <citation type="submission" date="2017-02" db="UniProtKB">
        <authorList>
            <consortium name="WormBaseParasite"/>
        </authorList>
    </citation>
    <scope>IDENTIFICATION</scope>
</reference>
<evidence type="ECO:0000256" key="2">
    <source>
        <dbReference type="ARBA" id="ARBA00008661"/>
    </source>
</evidence>
<keyword evidence="9" id="KW-0472">Membrane</keyword>
<evidence type="ECO:0000256" key="9">
    <source>
        <dbReference type="ARBA" id="ARBA00023136"/>
    </source>
</evidence>
<keyword evidence="4" id="KW-0808">Transferase</keyword>
<reference evidence="10 11" key="2">
    <citation type="submission" date="2018-11" db="EMBL/GenBank/DDBJ databases">
        <authorList>
            <consortium name="Pathogen Informatics"/>
        </authorList>
    </citation>
    <scope>NUCLEOTIDE SEQUENCE [LARGE SCALE GENOMIC DNA]</scope>
</reference>
<evidence type="ECO:0000256" key="1">
    <source>
        <dbReference type="ARBA" id="ARBA00004323"/>
    </source>
</evidence>
<keyword evidence="5" id="KW-0812">Transmembrane</keyword>
<gene>
    <name evidence="10" type="ORF">TCLT_LOCUS1654</name>
</gene>
<dbReference type="STRING" id="103827.A0A0N5CNA2"/>
<organism evidence="12">
    <name type="scientific">Thelazia callipaeda</name>
    <name type="common">Oriental eyeworm</name>
    <name type="synonym">Parasitic nematode</name>
    <dbReference type="NCBI Taxonomy" id="103827"/>
    <lineage>
        <taxon>Eukaryota</taxon>
        <taxon>Metazoa</taxon>
        <taxon>Ecdysozoa</taxon>
        <taxon>Nematoda</taxon>
        <taxon>Chromadorea</taxon>
        <taxon>Rhabditida</taxon>
        <taxon>Spirurina</taxon>
        <taxon>Spiruromorpha</taxon>
        <taxon>Thelazioidea</taxon>
        <taxon>Thelaziidae</taxon>
        <taxon>Thelazia</taxon>
    </lineage>
</organism>
<proteinExistence type="inferred from homology"/>
<dbReference type="GO" id="GO:0000139">
    <property type="term" value="C:Golgi membrane"/>
    <property type="evidence" value="ECO:0007669"/>
    <property type="project" value="UniProtKB-SubCell"/>
</dbReference>